<proteinExistence type="predicted"/>
<evidence type="ECO:0000313" key="3">
    <source>
        <dbReference type="EMBL" id="GDY71593.1"/>
    </source>
</evidence>
<gene>
    <name evidence="2" type="ORF">SAV14893_074650</name>
    <name evidence="3" type="ORF">SAV31267_010780</name>
</gene>
<evidence type="ECO:0000256" key="1">
    <source>
        <dbReference type="SAM" id="Phobius"/>
    </source>
</evidence>
<keyword evidence="1" id="KW-0472">Membrane</keyword>
<comment type="caution">
    <text evidence="3">The sequence shown here is derived from an EMBL/GenBank/DDBJ whole genome shotgun (WGS) entry which is preliminary data.</text>
</comment>
<evidence type="ECO:0000313" key="2">
    <source>
        <dbReference type="EMBL" id="GDY68072.1"/>
    </source>
</evidence>
<accession>A0A4D4MHR3</accession>
<dbReference type="Proteomes" id="UP000299211">
    <property type="component" value="Unassembled WGS sequence"/>
</dbReference>
<evidence type="ECO:0000313" key="5">
    <source>
        <dbReference type="Proteomes" id="UP000302139"/>
    </source>
</evidence>
<dbReference type="AlphaFoldDB" id="A0A4D4MHR3"/>
<evidence type="ECO:0000313" key="4">
    <source>
        <dbReference type="Proteomes" id="UP000299211"/>
    </source>
</evidence>
<protein>
    <submittedName>
        <fullName evidence="3">Uncharacterized protein</fullName>
    </submittedName>
</protein>
<dbReference type="EMBL" id="BJHX01000001">
    <property type="protein sequence ID" value="GDY68072.1"/>
    <property type="molecule type" value="Genomic_DNA"/>
</dbReference>
<dbReference type="EMBL" id="BJHY01000001">
    <property type="protein sequence ID" value="GDY71593.1"/>
    <property type="molecule type" value="Genomic_DNA"/>
</dbReference>
<keyword evidence="1" id="KW-1133">Transmembrane helix</keyword>
<feature type="transmembrane region" description="Helical" evidence="1">
    <location>
        <begin position="21"/>
        <end position="41"/>
    </location>
</feature>
<organism evidence="3 4">
    <name type="scientific">Streptomyces avermitilis</name>
    <dbReference type="NCBI Taxonomy" id="33903"/>
    <lineage>
        <taxon>Bacteria</taxon>
        <taxon>Bacillati</taxon>
        <taxon>Actinomycetota</taxon>
        <taxon>Actinomycetes</taxon>
        <taxon>Kitasatosporales</taxon>
        <taxon>Streptomycetaceae</taxon>
        <taxon>Streptomyces</taxon>
    </lineage>
</organism>
<keyword evidence="1" id="KW-0812">Transmembrane</keyword>
<sequence>MNRRCGEGHGAGLASASAHALAGRAALVLVATVAALLAPAVRTLRTTEYFPPGTGDEITGAGQCAGR</sequence>
<reference evidence="3 4" key="1">
    <citation type="submission" date="2019-04" db="EMBL/GenBank/DDBJ databases">
        <title>Draft genome sequences of Streptomyces avermitilis ATCC 31267.</title>
        <authorList>
            <person name="Komaki H."/>
            <person name="Tamura T."/>
            <person name="Hosoyama A."/>
        </authorList>
    </citation>
    <scope>NUCLEOTIDE SEQUENCE [LARGE SCALE GENOMIC DNA]</scope>
    <source>
        <strain evidence="3 4">ATCC 31267</strain>
    </source>
</reference>
<reference evidence="2 5" key="2">
    <citation type="submission" date="2019-04" db="EMBL/GenBank/DDBJ databases">
        <title>Draft genome sequences of Streptomyces avermitilis NBRC 14893.</title>
        <authorList>
            <person name="Komaki H."/>
            <person name="Tamura T."/>
            <person name="Hosoyama A."/>
        </authorList>
    </citation>
    <scope>NUCLEOTIDE SEQUENCE [LARGE SCALE GENOMIC DNA]</scope>
    <source>
        <strain evidence="2 5">NBRC 14893</strain>
    </source>
</reference>
<name>A0A4D4MHR3_STRAX</name>
<dbReference type="Proteomes" id="UP000302139">
    <property type="component" value="Unassembled WGS sequence"/>
</dbReference>